<name>A0A3P3XL20_9SPIR</name>
<evidence type="ECO:0000256" key="1">
    <source>
        <dbReference type="ARBA" id="ARBA00000985"/>
    </source>
</evidence>
<dbReference type="InterPro" id="IPR008948">
    <property type="entry name" value="L-Aspartase-like"/>
</dbReference>
<dbReference type="PRINTS" id="PR00145">
    <property type="entry name" value="ARGSUCLYASE"/>
</dbReference>
<gene>
    <name evidence="7" type="ORF">SPIROBIBN47_400016</name>
</gene>
<evidence type="ECO:0000256" key="3">
    <source>
        <dbReference type="ARBA" id="ARBA00012338"/>
    </source>
</evidence>
<evidence type="ECO:0000256" key="4">
    <source>
        <dbReference type="ARBA" id="ARBA00022571"/>
    </source>
</evidence>
<dbReference type="Pfam" id="PF00206">
    <property type="entry name" value="Lyase_1"/>
    <property type="match status" value="1"/>
</dbReference>
<keyword evidence="4" id="KW-0028">Amino-acid biosynthesis</keyword>
<dbReference type="SUPFAM" id="SSF48557">
    <property type="entry name" value="L-aspartase-like"/>
    <property type="match status" value="1"/>
</dbReference>
<dbReference type="GO" id="GO:0004056">
    <property type="term" value="F:argininosuccinate lyase activity"/>
    <property type="evidence" value="ECO:0007669"/>
    <property type="project" value="UniProtKB-EC"/>
</dbReference>
<accession>A0A3P3XL20</accession>
<reference evidence="7" key="1">
    <citation type="submission" date="2017-02" db="EMBL/GenBank/DDBJ databases">
        <authorList>
            <person name="Regsiter A."/>
            <person name="William W."/>
        </authorList>
    </citation>
    <scope>NUCLEOTIDE SEQUENCE</scope>
    <source>
        <strain evidence="7">Bib</strain>
    </source>
</reference>
<dbReference type="PANTHER" id="PTHR43814">
    <property type="entry name" value="ARGININOSUCCINATE LYASE"/>
    <property type="match status" value="1"/>
</dbReference>
<dbReference type="PANTHER" id="PTHR43814:SF1">
    <property type="entry name" value="ARGININOSUCCINATE LYASE"/>
    <property type="match status" value="1"/>
</dbReference>
<dbReference type="Gene3D" id="1.10.40.30">
    <property type="entry name" value="Fumarase/aspartase (C-terminal domain)"/>
    <property type="match status" value="1"/>
</dbReference>
<dbReference type="Gene3D" id="1.20.200.10">
    <property type="entry name" value="Fumarase/aspartase (Central domain)"/>
    <property type="match status" value="1"/>
</dbReference>
<dbReference type="InterPro" id="IPR024083">
    <property type="entry name" value="Fumarase/histidase_N"/>
</dbReference>
<dbReference type="InterPro" id="IPR029419">
    <property type="entry name" value="Arg_succ_lyase_C"/>
</dbReference>
<dbReference type="AlphaFoldDB" id="A0A3P3XL20"/>
<evidence type="ECO:0000256" key="2">
    <source>
        <dbReference type="ARBA" id="ARBA00004941"/>
    </source>
</evidence>
<dbReference type="InterPro" id="IPR009049">
    <property type="entry name" value="Argininosuccinate_lyase"/>
</dbReference>
<keyword evidence="7" id="KW-0456">Lyase</keyword>
<dbReference type="Pfam" id="PF14698">
    <property type="entry name" value="ASL_C2"/>
    <property type="match status" value="1"/>
</dbReference>
<organism evidence="7">
    <name type="scientific">uncultured spirochete</name>
    <dbReference type="NCBI Taxonomy" id="156406"/>
    <lineage>
        <taxon>Bacteria</taxon>
        <taxon>Pseudomonadati</taxon>
        <taxon>Spirochaetota</taxon>
        <taxon>Spirochaetia</taxon>
        <taxon>Spirochaetales</taxon>
        <taxon>environmental samples</taxon>
    </lineage>
</organism>
<evidence type="ECO:0000313" key="7">
    <source>
        <dbReference type="EMBL" id="SLM15208.1"/>
    </source>
</evidence>
<dbReference type="EC" id="4.3.2.1" evidence="3"/>
<comment type="pathway">
    <text evidence="2">Amino-acid biosynthesis; L-arginine biosynthesis; L-arginine from L-ornithine and carbamoyl phosphate: step 3/3.</text>
</comment>
<dbReference type="GO" id="GO:0042450">
    <property type="term" value="P:L-arginine biosynthetic process via ornithine"/>
    <property type="evidence" value="ECO:0007669"/>
    <property type="project" value="InterPro"/>
</dbReference>
<dbReference type="InterPro" id="IPR000362">
    <property type="entry name" value="Fumarate_lyase_fam"/>
</dbReference>
<dbReference type="PRINTS" id="PR00149">
    <property type="entry name" value="FUMRATELYASE"/>
</dbReference>
<sequence length="484" mass="54057">MADKKFSQVYVENVLDPAYRNWKANFYAASLKVHKAHLCMLYETGIISKDKAKEIAGGIAYLEHEFSAPGHIPEGVEDLYFLFEKALGQQIGDENAAWLHTARSRNDMDTTIFRLVLREELAVLIERLQVFSKALLARCLQGENELTVLFTHGQPANPSTTAHYLSSFLMETIGDMKWIVQALADVNQSTMGACAITGSGFPVDRQYVSDLLGFENYIPNTYQAVSTSHWLVNAASTIRNLMIDIGRFAADLLHKASSEVGLYRFPDDLVQVSSIMPQKRNPVILEHIRIQAEMVAGACDAVAHSFLNVPYQDVNENADMIISKLIETIHESTSVIDLLQESVLKMKSDPARAREICRQFGVTTTELADSLVRIYGIGFRKAHHICAEYVASGYDIQTLRDSFFKETMQALDLSNSRIEEILDLGTFIQVRKTPGGPSHEGIKAVYARAEEMLGDMEKNIISVKSKWHRADDALEEAFKALIAG</sequence>
<proteinExistence type="predicted"/>
<feature type="domain" description="Fumarate lyase N-terminal" evidence="5">
    <location>
        <begin position="43"/>
        <end position="297"/>
    </location>
</feature>
<dbReference type="UniPathway" id="UPA00068">
    <property type="reaction ID" value="UER00114"/>
</dbReference>
<keyword evidence="4" id="KW-0055">Arginine biosynthesis</keyword>
<dbReference type="InterPro" id="IPR022761">
    <property type="entry name" value="Fumarate_lyase_N"/>
</dbReference>
<feature type="domain" description="Argininosuccinate lyase C-terminal" evidence="6">
    <location>
        <begin position="363"/>
        <end position="428"/>
    </location>
</feature>
<protein>
    <recommendedName>
        <fullName evidence="3">argininosuccinate lyase</fullName>
        <ecNumber evidence="3">4.3.2.1</ecNumber>
    </recommendedName>
</protein>
<comment type="catalytic activity">
    <reaction evidence="1">
        <text>2-(N(omega)-L-arginino)succinate = fumarate + L-arginine</text>
        <dbReference type="Rhea" id="RHEA:24020"/>
        <dbReference type="ChEBI" id="CHEBI:29806"/>
        <dbReference type="ChEBI" id="CHEBI:32682"/>
        <dbReference type="ChEBI" id="CHEBI:57472"/>
        <dbReference type="EC" id="4.3.2.1"/>
    </reaction>
</comment>
<evidence type="ECO:0000259" key="5">
    <source>
        <dbReference type="Pfam" id="PF00206"/>
    </source>
</evidence>
<dbReference type="EMBL" id="FWDM01000035">
    <property type="protein sequence ID" value="SLM15208.1"/>
    <property type="molecule type" value="Genomic_DNA"/>
</dbReference>
<dbReference type="Gene3D" id="1.10.275.10">
    <property type="entry name" value="Fumarase/aspartase (N-terminal domain)"/>
    <property type="match status" value="1"/>
</dbReference>
<dbReference type="GO" id="GO:0005829">
    <property type="term" value="C:cytosol"/>
    <property type="evidence" value="ECO:0007669"/>
    <property type="project" value="TreeGrafter"/>
</dbReference>
<evidence type="ECO:0000259" key="6">
    <source>
        <dbReference type="Pfam" id="PF14698"/>
    </source>
</evidence>